<reference evidence="3 4" key="2">
    <citation type="submission" date="2024-07" db="EMBL/GenBank/DDBJ databases">
        <authorList>
            <person name="Akdeniz Z."/>
        </authorList>
    </citation>
    <scope>NUCLEOTIDE SEQUENCE [LARGE SCALE GENOMIC DNA]</scope>
</reference>
<proteinExistence type="predicted"/>
<keyword evidence="1" id="KW-0472">Membrane</keyword>
<evidence type="ECO:0000313" key="2">
    <source>
        <dbReference type="EMBL" id="CAI9933504.1"/>
    </source>
</evidence>
<feature type="transmembrane region" description="Helical" evidence="1">
    <location>
        <begin position="6"/>
        <end position="24"/>
    </location>
</feature>
<reference evidence="2" key="1">
    <citation type="submission" date="2023-06" db="EMBL/GenBank/DDBJ databases">
        <authorList>
            <person name="Kurt Z."/>
        </authorList>
    </citation>
    <scope>NUCLEOTIDE SEQUENCE</scope>
</reference>
<accession>A0AA86TYJ8</accession>
<dbReference type="PROSITE" id="PS51257">
    <property type="entry name" value="PROKAR_LIPOPROTEIN"/>
    <property type="match status" value="1"/>
</dbReference>
<dbReference type="AlphaFoldDB" id="A0AA86TYJ8"/>
<organism evidence="2">
    <name type="scientific">Hexamita inflata</name>
    <dbReference type="NCBI Taxonomy" id="28002"/>
    <lineage>
        <taxon>Eukaryota</taxon>
        <taxon>Metamonada</taxon>
        <taxon>Diplomonadida</taxon>
        <taxon>Hexamitidae</taxon>
        <taxon>Hexamitinae</taxon>
        <taxon>Hexamita</taxon>
    </lineage>
</organism>
<dbReference type="EMBL" id="CAXDID020000751">
    <property type="protein sequence ID" value="CAL6112931.1"/>
    <property type="molecule type" value="Genomic_DNA"/>
</dbReference>
<keyword evidence="4" id="KW-1185">Reference proteome</keyword>
<feature type="transmembrane region" description="Helical" evidence="1">
    <location>
        <begin position="36"/>
        <end position="54"/>
    </location>
</feature>
<keyword evidence="1" id="KW-1133">Transmembrane helix</keyword>
<sequence length="148" mass="17084">MCWSTKASFTFAGLFFLGCLYLLYRNDPRDKLRVVFFAPILIQEFLQGAIWLFMTPDDTPWTCSDMNKRFSTGLLVVQVIPILKVVKDSIIYKSSNSLDAILYKIQCNQLYNQLKKQTSKMINLNLISNVCSKCVTCIILDVINSYHY</sequence>
<dbReference type="Proteomes" id="UP001642409">
    <property type="component" value="Unassembled WGS sequence"/>
</dbReference>
<name>A0AA86TYJ8_9EUKA</name>
<evidence type="ECO:0000313" key="4">
    <source>
        <dbReference type="Proteomes" id="UP001642409"/>
    </source>
</evidence>
<gene>
    <name evidence="2" type="ORF">HINF_LOCUS21149</name>
    <name evidence="3" type="ORF">HINF_LOCUS77269</name>
</gene>
<evidence type="ECO:0000256" key="1">
    <source>
        <dbReference type="SAM" id="Phobius"/>
    </source>
</evidence>
<keyword evidence="1" id="KW-0812">Transmembrane</keyword>
<comment type="caution">
    <text evidence="2">The sequence shown here is derived from an EMBL/GenBank/DDBJ whole genome shotgun (WGS) entry which is preliminary data.</text>
</comment>
<dbReference type="EMBL" id="CATOUU010000539">
    <property type="protein sequence ID" value="CAI9933504.1"/>
    <property type="molecule type" value="Genomic_DNA"/>
</dbReference>
<protein>
    <submittedName>
        <fullName evidence="3">Hypothetical_protein</fullName>
    </submittedName>
</protein>
<evidence type="ECO:0000313" key="3">
    <source>
        <dbReference type="EMBL" id="CAL6112931.1"/>
    </source>
</evidence>